<evidence type="ECO:0000256" key="4">
    <source>
        <dbReference type="ARBA" id="ARBA00022982"/>
    </source>
</evidence>
<dbReference type="InterPro" id="IPR050183">
    <property type="entry name" value="DsbB"/>
</dbReference>
<evidence type="ECO:0000256" key="2">
    <source>
        <dbReference type="ARBA" id="ARBA00022475"/>
    </source>
</evidence>
<dbReference type="Proteomes" id="UP000002171">
    <property type="component" value="Unassembled WGS sequence"/>
</dbReference>
<evidence type="ECO:0000256" key="7">
    <source>
        <dbReference type="ARBA" id="ARBA00023284"/>
    </source>
</evidence>
<reference evidence="9 10" key="1">
    <citation type="submission" date="2006-02" db="EMBL/GenBank/DDBJ databases">
        <authorList>
            <person name="Pinhassi J."/>
            <person name="Pedros-Alio C."/>
            <person name="Ferriera S."/>
            <person name="Johnson J."/>
            <person name="Kravitz S."/>
            <person name="Halpern A."/>
            <person name="Remington K."/>
            <person name="Beeson K."/>
            <person name="Tran B."/>
            <person name="Rogers Y.-H."/>
            <person name="Friedman R."/>
            <person name="Venter J.C."/>
        </authorList>
    </citation>
    <scope>NUCLEOTIDE SEQUENCE [LARGE SCALE GENOMIC DNA]</scope>
    <source>
        <strain evidence="9 10">MED92</strain>
    </source>
</reference>
<gene>
    <name evidence="9" type="ORF">MED92_15118</name>
</gene>
<dbReference type="RefSeq" id="WP_007020689.1">
    <property type="nucleotide sequence ID" value="NZ_CH724125.1"/>
</dbReference>
<sequence length="169" mass="19084">MLDKLTCISRSTWYWLGLIATGIGMEAVALYYQYALDYYPCVLCIHVRIWVLALILIGLLGLITRKQQGLSKLSHLLTLGAGIGLAERSWQTLAVERGWIIDECSMDSGLPDWFALDKWFPSVFQPWEPCGYTPELLFGVTMAEGLMAFSALLVISSALFFALQFRRHQ</sequence>
<evidence type="ECO:0000313" key="9">
    <source>
        <dbReference type="EMBL" id="EAR62379.1"/>
    </source>
</evidence>
<evidence type="ECO:0000256" key="5">
    <source>
        <dbReference type="ARBA" id="ARBA00022989"/>
    </source>
</evidence>
<feature type="transmembrane region" description="Helical" evidence="8">
    <location>
        <begin position="38"/>
        <end position="63"/>
    </location>
</feature>
<name>A0A7U8C925_NEPCE</name>
<evidence type="ECO:0000256" key="3">
    <source>
        <dbReference type="ARBA" id="ARBA00022692"/>
    </source>
</evidence>
<dbReference type="EMBL" id="AAOW01000003">
    <property type="protein sequence ID" value="EAR62379.1"/>
    <property type="molecule type" value="Genomic_DNA"/>
</dbReference>
<dbReference type="PANTHER" id="PTHR36570:SF3">
    <property type="entry name" value="DISULFIDE BOND FORMATION PROTEIN B"/>
    <property type="match status" value="1"/>
</dbReference>
<dbReference type="SUPFAM" id="SSF158442">
    <property type="entry name" value="DsbB-like"/>
    <property type="match status" value="1"/>
</dbReference>
<feature type="transmembrane region" description="Helical" evidence="8">
    <location>
        <begin position="146"/>
        <end position="165"/>
    </location>
</feature>
<dbReference type="GO" id="GO:0015035">
    <property type="term" value="F:protein-disulfide reductase activity"/>
    <property type="evidence" value="ECO:0007669"/>
    <property type="project" value="InterPro"/>
</dbReference>
<comment type="caution">
    <text evidence="9">The sequence shown here is derived from an EMBL/GenBank/DDBJ whole genome shotgun (WGS) entry which is preliminary data.</text>
</comment>
<keyword evidence="10" id="KW-1185">Reference proteome</keyword>
<dbReference type="PANTHER" id="PTHR36570">
    <property type="entry name" value="DISULFIDE BOND FORMATION PROTEIN B"/>
    <property type="match status" value="1"/>
</dbReference>
<keyword evidence="6 8" id="KW-0472">Membrane</keyword>
<keyword evidence="7" id="KW-0676">Redox-active center</keyword>
<dbReference type="Gene3D" id="1.20.1550.10">
    <property type="entry name" value="DsbB-like"/>
    <property type="match status" value="1"/>
</dbReference>
<evidence type="ECO:0000256" key="1">
    <source>
        <dbReference type="ARBA" id="ARBA00004651"/>
    </source>
</evidence>
<dbReference type="InterPro" id="IPR023380">
    <property type="entry name" value="DsbB-like_sf"/>
</dbReference>
<protein>
    <submittedName>
        <fullName evidence="9">Disulfide bond formation protein</fullName>
    </submittedName>
</protein>
<dbReference type="GO" id="GO:0005886">
    <property type="term" value="C:plasma membrane"/>
    <property type="evidence" value="ECO:0007669"/>
    <property type="project" value="UniProtKB-SubCell"/>
</dbReference>
<dbReference type="AlphaFoldDB" id="A0A7U8C925"/>
<keyword evidence="4" id="KW-0813">Transport</keyword>
<comment type="subcellular location">
    <subcellularLocation>
        <location evidence="1">Cell membrane</location>
        <topology evidence="1">Multi-pass membrane protein</topology>
    </subcellularLocation>
</comment>
<keyword evidence="5 8" id="KW-1133">Transmembrane helix</keyword>
<dbReference type="GO" id="GO:0006457">
    <property type="term" value="P:protein folding"/>
    <property type="evidence" value="ECO:0007669"/>
    <property type="project" value="InterPro"/>
</dbReference>
<organism evidence="9 10">
    <name type="scientific">Neptuniibacter caesariensis</name>
    <dbReference type="NCBI Taxonomy" id="207954"/>
    <lineage>
        <taxon>Bacteria</taxon>
        <taxon>Pseudomonadati</taxon>
        <taxon>Pseudomonadota</taxon>
        <taxon>Gammaproteobacteria</taxon>
        <taxon>Oceanospirillales</taxon>
        <taxon>Oceanospirillaceae</taxon>
        <taxon>Neptuniibacter</taxon>
    </lineage>
</organism>
<dbReference type="Pfam" id="PF02600">
    <property type="entry name" value="DsbB"/>
    <property type="match status" value="1"/>
</dbReference>
<proteinExistence type="predicted"/>
<keyword evidence="4" id="KW-0249">Electron transport</keyword>
<keyword evidence="2" id="KW-1003">Cell membrane</keyword>
<evidence type="ECO:0000256" key="8">
    <source>
        <dbReference type="SAM" id="Phobius"/>
    </source>
</evidence>
<feature type="transmembrane region" description="Helical" evidence="8">
    <location>
        <begin position="12"/>
        <end position="32"/>
    </location>
</feature>
<dbReference type="InterPro" id="IPR003752">
    <property type="entry name" value="DiS_bond_form_DsbB/BdbC"/>
</dbReference>
<accession>A0A7U8C925</accession>
<evidence type="ECO:0000256" key="6">
    <source>
        <dbReference type="ARBA" id="ARBA00023136"/>
    </source>
</evidence>
<evidence type="ECO:0000313" key="10">
    <source>
        <dbReference type="Proteomes" id="UP000002171"/>
    </source>
</evidence>
<keyword evidence="3 8" id="KW-0812">Transmembrane</keyword>
<dbReference type="OrthoDB" id="3711263at2"/>